<keyword evidence="14" id="KW-1133">Transmembrane helix</keyword>
<dbReference type="Gene3D" id="3.10.400.20">
    <property type="match status" value="1"/>
</dbReference>
<dbReference type="InterPro" id="IPR004521">
    <property type="entry name" value="Uncharacterised_CHP00451"/>
</dbReference>
<dbReference type="NCBIfam" id="TIGR00451">
    <property type="entry name" value="unchar_dom_2"/>
    <property type="match status" value="1"/>
</dbReference>
<keyword evidence="16" id="KW-0472">Membrane</keyword>
<feature type="compositionally biased region" description="Low complexity" evidence="21">
    <location>
        <begin position="59"/>
        <end position="69"/>
    </location>
</feature>
<accession>W6UYJ6</accession>
<dbReference type="GO" id="GO:0005975">
    <property type="term" value="P:carbohydrate metabolic process"/>
    <property type="evidence" value="ECO:0007669"/>
    <property type="project" value="InterPro"/>
</dbReference>
<dbReference type="InterPro" id="IPR003859">
    <property type="entry name" value="Galactosyl_T"/>
</dbReference>
<comment type="similarity">
    <text evidence="7">Belongs to the TACC family.</text>
</comment>
<dbReference type="Pfam" id="PF13733">
    <property type="entry name" value="Glyco_transf_7N"/>
    <property type="match status" value="1"/>
</dbReference>
<evidence type="ECO:0000256" key="15">
    <source>
        <dbReference type="ARBA" id="ARBA00023054"/>
    </source>
</evidence>
<dbReference type="GO" id="GO:0005634">
    <property type="term" value="C:nucleus"/>
    <property type="evidence" value="ECO:0007669"/>
    <property type="project" value="UniProtKB-SubCell"/>
</dbReference>
<dbReference type="InterPro" id="IPR041366">
    <property type="entry name" value="Pre-PUA"/>
</dbReference>
<feature type="domain" description="KOW" evidence="23">
    <location>
        <begin position="776"/>
        <end position="803"/>
    </location>
</feature>
<comment type="caution">
    <text evidence="24">The sequence shown here is derived from an EMBL/GenBank/DDBJ whole genome shotgun (WGS) entry which is preliminary data.</text>
</comment>
<dbReference type="SUPFAM" id="SSF53448">
    <property type="entry name" value="Nucleotide-diphospho-sugar transferases"/>
    <property type="match status" value="1"/>
</dbReference>
<dbReference type="EMBL" id="APAU02000005">
    <property type="protein sequence ID" value="EUB63717.1"/>
    <property type="molecule type" value="Genomic_DNA"/>
</dbReference>
<dbReference type="GO" id="GO:0016020">
    <property type="term" value="C:membrane"/>
    <property type="evidence" value="ECO:0007669"/>
    <property type="project" value="UniProtKB-SubCell"/>
</dbReference>
<comment type="similarity">
    <text evidence="5">Belongs to the glycosyltransferase 7 family.</text>
</comment>
<dbReference type="RefSeq" id="XP_024354913.1">
    <property type="nucleotide sequence ID" value="XM_024490589.1"/>
</dbReference>
<dbReference type="Pfam" id="PF05010">
    <property type="entry name" value="TACC_C"/>
    <property type="match status" value="1"/>
</dbReference>
<feature type="region of interest" description="Disordered" evidence="21">
    <location>
        <begin position="27"/>
        <end position="199"/>
    </location>
</feature>
<feature type="compositionally biased region" description="Basic and acidic residues" evidence="21">
    <location>
        <begin position="93"/>
        <end position="104"/>
    </location>
</feature>
<keyword evidence="9" id="KW-0597">Phosphoprotein</keyword>
<dbReference type="STRING" id="6210.W6UYJ6"/>
<evidence type="ECO:0000256" key="7">
    <source>
        <dbReference type="ARBA" id="ARBA00009423"/>
    </source>
</evidence>
<feature type="coiled-coil region" evidence="20">
    <location>
        <begin position="286"/>
        <end position="377"/>
    </location>
</feature>
<evidence type="ECO:0000256" key="16">
    <source>
        <dbReference type="ARBA" id="ARBA00023136"/>
    </source>
</evidence>
<keyword evidence="25" id="KW-1185">Reference proteome</keyword>
<evidence type="ECO:0000256" key="1">
    <source>
        <dbReference type="ARBA" id="ARBA00004123"/>
    </source>
</evidence>
<dbReference type="CTD" id="36337055"/>
<dbReference type="Gene3D" id="3.90.550.10">
    <property type="entry name" value="Spore Coat Polysaccharide Biosynthesis Protein SpsA, Chain A"/>
    <property type="match status" value="1"/>
</dbReference>
<dbReference type="InterPro" id="IPR027995">
    <property type="entry name" value="Galactosyl_T_N"/>
</dbReference>
<protein>
    <submittedName>
        <fullName evidence="24">Malignant T cell-amplified sequence</fullName>
    </submittedName>
</protein>
<dbReference type="Gene3D" id="1.20.5.1700">
    <property type="match status" value="1"/>
</dbReference>
<dbReference type="Pfam" id="PF02709">
    <property type="entry name" value="Glyco_transf_7C"/>
    <property type="match status" value="1"/>
</dbReference>
<keyword evidence="17" id="KW-0325">Glycoprotein</keyword>
<evidence type="ECO:0000256" key="4">
    <source>
        <dbReference type="ARBA" id="ARBA00004922"/>
    </source>
</evidence>
<evidence type="ECO:0000256" key="10">
    <source>
        <dbReference type="ARBA" id="ARBA00022676"/>
    </source>
</evidence>
<keyword evidence="10" id="KW-0328">Glycosyltransferase</keyword>
<dbReference type="GO" id="GO:0001731">
    <property type="term" value="P:formation of translation preinitiation complex"/>
    <property type="evidence" value="ECO:0007669"/>
    <property type="project" value="TreeGrafter"/>
</dbReference>
<dbReference type="CDD" id="cd21155">
    <property type="entry name" value="PUA_MCTS-1-like"/>
    <property type="match status" value="1"/>
</dbReference>
<reference evidence="24 25" key="1">
    <citation type="journal article" date="2013" name="Nat. Genet.">
        <title>The genome of the hydatid tapeworm Echinococcus granulosus.</title>
        <authorList>
            <person name="Zheng H."/>
            <person name="Zhang W."/>
            <person name="Zhang L."/>
            <person name="Zhang Z."/>
            <person name="Li J."/>
            <person name="Lu G."/>
            <person name="Zhu Y."/>
            <person name="Wang Y."/>
            <person name="Huang Y."/>
            <person name="Liu J."/>
            <person name="Kang H."/>
            <person name="Chen J."/>
            <person name="Wang L."/>
            <person name="Chen A."/>
            <person name="Yu S."/>
            <person name="Gao Z."/>
            <person name="Jin L."/>
            <person name="Gu W."/>
            <person name="Wang Z."/>
            <person name="Zhao L."/>
            <person name="Shi B."/>
            <person name="Wen H."/>
            <person name="Lin R."/>
            <person name="Jones M.K."/>
            <person name="Brejova B."/>
            <person name="Vinar T."/>
            <person name="Zhao G."/>
            <person name="McManus D.P."/>
            <person name="Chen Z."/>
            <person name="Zhou Y."/>
            <person name="Wang S."/>
        </authorList>
    </citation>
    <scope>NUCLEOTIDE SEQUENCE [LARGE SCALE GENOMIC DNA]</scope>
</reference>
<dbReference type="GO" id="GO:0003723">
    <property type="term" value="F:RNA binding"/>
    <property type="evidence" value="ECO:0007669"/>
    <property type="project" value="InterPro"/>
</dbReference>
<dbReference type="InterPro" id="IPR026822">
    <property type="entry name" value="Spp2/MOS2_G-patch"/>
</dbReference>
<comment type="subcellular location">
    <subcellularLocation>
        <location evidence="2">Cytoplasm</location>
        <location evidence="2">Cytoskeleton</location>
    </subcellularLocation>
    <subcellularLocation>
        <location evidence="3">Membrane</location>
        <topology evidence="3">Single-pass type II membrane protein</topology>
    </subcellularLocation>
    <subcellularLocation>
        <location evidence="1">Nucleus</location>
    </subcellularLocation>
</comment>
<feature type="coiled-coil region" evidence="20">
    <location>
        <begin position="219"/>
        <end position="253"/>
    </location>
</feature>
<evidence type="ECO:0000256" key="3">
    <source>
        <dbReference type="ARBA" id="ARBA00004606"/>
    </source>
</evidence>
<evidence type="ECO:0000313" key="25">
    <source>
        <dbReference type="Proteomes" id="UP000019149"/>
    </source>
</evidence>
<feature type="domain" description="PUA" evidence="22">
    <location>
        <begin position="953"/>
        <end position="1031"/>
    </location>
</feature>
<dbReference type="UniPathway" id="UPA00378"/>
<dbReference type="InterPro" id="IPR002478">
    <property type="entry name" value="PUA"/>
</dbReference>
<keyword evidence="15 20" id="KW-0175">Coiled coil</keyword>
<dbReference type="Proteomes" id="UP000019149">
    <property type="component" value="Unassembled WGS sequence"/>
</dbReference>
<evidence type="ECO:0000256" key="2">
    <source>
        <dbReference type="ARBA" id="ARBA00004245"/>
    </source>
</evidence>
<organism evidence="24 25">
    <name type="scientific">Echinococcus granulosus</name>
    <name type="common">Hydatid tapeworm</name>
    <dbReference type="NCBI Taxonomy" id="6210"/>
    <lineage>
        <taxon>Eukaryota</taxon>
        <taxon>Metazoa</taxon>
        <taxon>Spiralia</taxon>
        <taxon>Lophotrochozoa</taxon>
        <taxon>Platyhelminthes</taxon>
        <taxon>Cestoda</taxon>
        <taxon>Eucestoda</taxon>
        <taxon>Cyclophyllidea</taxon>
        <taxon>Taeniidae</taxon>
        <taxon>Echinococcus</taxon>
        <taxon>Echinococcus granulosus group</taxon>
    </lineage>
</organism>
<dbReference type="OrthoDB" id="10249667at2759"/>
<sequence>MTNDRTFGGSGGYNINWDEIDENTNPFGLGAAFGGNKLATSPTATSAPPKATHEPTESSPPSLSMYSSKSTEEENSGKCAETAESPTTGTKHVKSETREIKQDPKGPPPVPPVRTVFNPSSIDVSNRGILDDSAPNAETHVPDIADVSPPDSFSTQEPVDGHFTHEGHSRHNSNSSAATFDLASGNPSPLPEAESEVPLSVDEELASLRADKEHLTTIVADMQRCIAEYERSLRQLAEEKARAEESAKESVIDIISERDQAIEEISTIEKAFGDLHRRFEKSKQIIAGFKANEETLKRAAQEYQDQLKRQEQRYQALKVHAEQQLTKIAEETERAKRANEDEVTRLRAAIKRSELRIHSLESQLEQKVRENTELTKICDELLKPCLMQGRQRIKPAGGLCPFPATSLLRAGATSLGVMQLGSTYKSKLLPPSELSDETETKETSIDYVTSFDSCTPQCESVLPDKKLVIPLRVSCSKIFEQPKKKSDNLTAEVLKSSSSEILSGMGIAPSTKVSIVTGPPEKDVLTIEDVVDPDYNQVPVEHFGLALLKGMGLKEDDIKQRTSERFAAKLRLKGLGLGADRKVLLKSRKMMGEDSEKLVWKVGAKCQIVYGRNDGQYGVIQGVDGDIGRVVVQLTATKQIVKIMQAAVRLVSYAEFENFGHYLDMAGAKQCKAEMANEDSIQCRMNREGGQGEGTVKACPTKRKKEDIANCGHRSTWLQRGLIVRYLDKGSKYYLQKIKIMSVSGSQSHPYRCSCETEGGRVLRHIHESKLQPTVPKRLGESVVVIRGQYLGESGRLIKRNDHSLQACISLHTTKKEMWCFASLLLRLGLVSVNRSGGGWGGGQSLWVFAPAEFSTGEERFNEKENISSVNTAKNSVSKTIRSRVTENFEVAKDYLDNILPKKEPLKLLKCDSSHEHIELFADPSGEVIFFRQRDGPFVPSLRLLHKYPFLLPQLQVDRGAIKHVLNGSNIMCPGLTSPGAKLCNVPANTVVAIMAEGKEHAVAVGVTTLSTDEMLDINKSVGVETLHYLNDGLWQMRPVRSNRKSGFKTRHSMCPLRPFKKYVLPILATSILILTTWKIIQPDCKPTAKISVNHTLAIVVPFRDRFTNLLFFLPHMHQYLNRKGVPHTFYIVNQADDYRFNRGSLLNVGVKESEIMESQYFESSVSGWTQPQPACSMIALHDVDLLPIDDDLKYEHYGRYPYHLIPYWMHPLYYAYSRYTGGAIIISRESYKLINGFSNRFWGWGREDDEFGLRMRAANLVIQSERKPTVIAPKFQHLHSETYKRERSPYDTQTTHLRDHTSGLNTTKYTVLSRISAEISNVSVWILNVQLHCNTLMTPYCRQDA</sequence>
<evidence type="ECO:0000256" key="20">
    <source>
        <dbReference type="SAM" id="Coils"/>
    </source>
</evidence>
<evidence type="ECO:0000313" key="24">
    <source>
        <dbReference type="EMBL" id="EUB63717.1"/>
    </source>
</evidence>
<evidence type="ECO:0000256" key="8">
    <source>
        <dbReference type="ARBA" id="ARBA00022490"/>
    </source>
</evidence>
<dbReference type="PRINTS" id="PR02050">
    <property type="entry name" value="B14GALTRFASE"/>
</dbReference>
<dbReference type="SMART" id="SM00739">
    <property type="entry name" value="KOW"/>
    <property type="match status" value="2"/>
</dbReference>
<dbReference type="GO" id="GO:0005856">
    <property type="term" value="C:cytoskeleton"/>
    <property type="evidence" value="ECO:0007669"/>
    <property type="project" value="UniProtKB-SubCell"/>
</dbReference>
<dbReference type="InterPro" id="IPR027791">
    <property type="entry name" value="Galactosyl_T_C"/>
</dbReference>
<dbReference type="Pfam" id="PF12656">
    <property type="entry name" value="G-patch_2"/>
    <property type="match status" value="1"/>
</dbReference>
<dbReference type="Pfam" id="PF17832">
    <property type="entry name" value="Pre-PUA"/>
    <property type="match status" value="1"/>
</dbReference>
<evidence type="ECO:0000259" key="22">
    <source>
        <dbReference type="SMART" id="SM00359"/>
    </source>
</evidence>
<keyword evidence="13" id="KW-0735">Signal-anchor</keyword>
<evidence type="ECO:0000256" key="21">
    <source>
        <dbReference type="SAM" id="MobiDB-lite"/>
    </source>
</evidence>
<evidence type="ECO:0000256" key="14">
    <source>
        <dbReference type="ARBA" id="ARBA00022989"/>
    </source>
</evidence>
<keyword evidence="11" id="KW-0808">Transferase</keyword>
<dbReference type="GeneID" id="36337055"/>
<feature type="domain" description="KOW" evidence="23">
    <location>
        <begin position="599"/>
        <end position="626"/>
    </location>
</feature>
<dbReference type="InterPro" id="IPR016437">
    <property type="entry name" value="MCT-1/Tma20"/>
</dbReference>
<evidence type="ECO:0000256" key="12">
    <source>
        <dbReference type="ARBA" id="ARBA00022692"/>
    </source>
</evidence>
<keyword evidence="12" id="KW-0812">Transmembrane</keyword>
<dbReference type="SUPFAM" id="SSF88697">
    <property type="entry name" value="PUA domain-like"/>
    <property type="match status" value="1"/>
</dbReference>
<evidence type="ECO:0000256" key="9">
    <source>
        <dbReference type="ARBA" id="ARBA00022553"/>
    </source>
</evidence>
<evidence type="ECO:0000259" key="23">
    <source>
        <dbReference type="SMART" id="SM00739"/>
    </source>
</evidence>
<evidence type="ECO:0000256" key="5">
    <source>
        <dbReference type="ARBA" id="ARBA00005735"/>
    </source>
</evidence>
<dbReference type="PANTHER" id="PTHR22798:SF0">
    <property type="entry name" value="MALIGNANT T-CELL-AMPLIFIED SEQUENCE 1"/>
    <property type="match status" value="1"/>
</dbReference>
<name>W6UYJ6_ECHGR</name>
<keyword evidence="19" id="KW-0539">Nucleus</keyword>
<evidence type="ECO:0000256" key="11">
    <source>
        <dbReference type="ARBA" id="ARBA00022679"/>
    </source>
</evidence>
<dbReference type="InterPro" id="IPR015947">
    <property type="entry name" value="PUA-like_sf"/>
</dbReference>
<dbReference type="InterPro" id="IPR029044">
    <property type="entry name" value="Nucleotide-diphossugar_trans"/>
</dbReference>
<dbReference type="FunFam" id="1.20.5.1700:FF:000001">
    <property type="entry name" value="Transforming acidic coiled-coil-containing protein 1 isoform 2"/>
    <property type="match status" value="1"/>
</dbReference>
<dbReference type="InterPro" id="IPR007707">
    <property type="entry name" value="TACC_C"/>
</dbReference>
<evidence type="ECO:0000256" key="13">
    <source>
        <dbReference type="ARBA" id="ARBA00022968"/>
    </source>
</evidence>
<dbReference type="GO" id="GO:0016757">
    <property type="term" value="F:glycosyltransferase activity"/>
    <property type="evidence" value="ECO:0007669"/>
    <property type="project" value="UniProtKB-KW"/>
</dbReference>
<proteinExistence type="inferred from homology"/>
<dbReference type="PROSITE" id="PS50890">
    <property type="entry name" value="PUA"/>
    <property type="match status" value="1"/>
</dbReference>
<dbReference type="InterPro" id="IPR005824">
    <property type="entry name" value="KOW"/>
</dbReference>
<dbReference type="PANTHER" id="PTHR22798">
    <property type="entry name" value="MCT-1 PROTEIN"/>
    <property type="match status" value="1"/>
</dbReference>
<gene>
    <name evidence="24" type="ORF">EGR_01340</name>
</gene>
<evidence type="ECO:0000256" key="17">
    <source>
        <dbReference type="ARBA" id="ARBA00023180"/>
    </source>
</evidence>
<dbReference type="CDD" id="cd11609">
    <property type="entry name" value="MCT1_N"/>
    <property type="match status" value="1"/>
</dbReference>
<comment type="pathway">
    <text evidence="4">Protein modification; protein glycosylation.</text>
</comment>
<dbReference type="Pfam" id="PF01472">
    <property type="entry name" value="PUA"/>
    <property type="match status" value="1"/>
</dbReference>
<evidence type="ECO:0000256" key="18">
    <source>
        <dbReference type="ARBA" id="ARBA00023212"/>
    </source>
</evidence>
<dbReference type="OMA" id="EDIANCG"/>
<comment type="similarity">
    <text evidence="6">Belongs to the MCTS1 family.</text>
</comment>
<dbReference type="KEGG" id="egl:EGR_01340"/>
<keyword evidence="18" id="KW-0206">Cytoskeleton</keyword>
<dbReference type="SMART" id="SM00359">
    <property type="entry name" value="PUA"/>
    <property type="match status" value="1"/>
</dbReference>
<evidence type="ECO:0000256" key="19">
    <source>
        <dbReference type="ARBA" id="ARBA00023242"/>
    </source>
</evidence>
<feature type="compositionally biased region" description="Basic and acidic residues" evidence="21">
    <location>
        <begin position="159"/>
        <end position="169"/>
    </location>
</feature>
<evidence type="ECO:0000256" key="6">
    <source>
        <dbReference type="ARBA" id="ARBA00008955"/>
    </source>
</evidence>
<keyword evidence="8" id="KW-0963">Cytoplasm</keyword>